<sequence>MIYTKEFIPQIASHFSMNIIPDDWSGIDAVLPIIERIKCDGAVFIIKIDGERGDDDNGPYSILVFGKPLGELCISTDAHNLDDGLTYVIGTYANHVWGISQS</sequence>
<dbReference type="EMBL" id="FQXZ01000011">
    <property type="protein sequence ID" value="SHH98326.1"/>
    <property type="molecule type" value="Genomic_DNA"/>
</dbReference>
<organism evidence="1 2">
    <name type="scientific">Vibrio aerogenes CECT 7868</name>
    <dbReference type="NCBI Taxonomy" id="1216006"/>
    <lineage>
        <taxon>Bacteria</taxon>
        <taxon>Pseudomonadati</taxon>
        <taxon>Pseudomonadota</taxon>
        <taxon>Gammaproteobacteria</taxon>
        <taxon>Vibrionales</taxon>
        <taxon>Vibrionaceae</taxon>
        <taxon>Vibrio</taxon>
    </lineage>
</organism>
<dbReference type="STRING" id="1216006.VA7868_01128"/>
<dbReference type="OrthoDB" id="9256018at2"/>
<evidence type="ECO:0000313" key="2">
    <source>
        <dbReference type="Proteomes" id="UP000184608"/>
    </source>
</evidence>
<keyword evidence="2" id="KW-1185">Reference proteome</keyword>
<proteinExistence type="predicted"/>
<dbReference type="Proteomes" id="UP000184608">
    <property type="component" value="Unassembled WGS sequence"/>
</dbReference>
<protein>
    <submittedName>
        <fullName evidence="1">Uncharacterized protein</fullName>
    </submittedName>
</protein>
<gene>
    <name evidence="1" type="ORF">VA7868_01128</name>
</gene>
<dbReference type="AlphaFoldDB" id="A0A1M5XEW3"/>
<name>A0A1M5XEW3_9VIBR</name>
<accession>A0A1M5XEW3</accession>
<reference evidence="1 2" key="1">
    <citation type="submission" date="2016-11" db="EMBL/GenBank/DDBJ databases">
        <authorList>
            <person name="Jaros S."/>
            <person name="Januszkiewicz K."/>
            <person name="Wedrychowicz H."/>
        </authorList>
    </citation>
    <scope>NUCLEOTIDE SEQUENCE [LARGE SCALE GENOMIC DNA]</scope>
    <source>
        <strain evidence="1 2">CECT 7868</strain>
    </source>
</reference>
<dbReference type="RefSeq" id="WP_073602886.1">
    <property type="nucleotide sequence ID" value="NZ_FQXZ01000011.1"/>
</dbReference>
<evidence type="ECO:0000313" key="1">
    <source>
        <dbReference type="EMBL" id="SHH98326.1"/>
    </source>
</evidence>